<evidence type="ECO:0000256" key="1">
    <source>
        <dbReference type="ARBA" id="ARBA00001974"/>
    </source>
</evidence>
<dbReference type="PANTHER" id="PTHR43831:SF1">
    <property type="entry name" value="ISOBUTYRYL-COA DEHYDROGENASE, MITOCHONDRIAL"/>
    <property type="match status" value="1"/>
</dbReference>
<dbReference type="FunFam" id="1.10.540.10:FF:000002">
    <property type="entry name" value="Acyl-CoA dehydrogenase FadE19"/>
    <property type="match status" value="1"/>
</dbReference>
<evidence type="ECO:0000256" key="6">
    <source>
        <dbReference type="ARBA" id="ARBA00022827"/>
    </source>
</evidence>
<evidence type="ECO:0000313" key="12">
    <source>
        <dbReference type="EMBL" id="RUO77297.1"/>
    </source>
</evidence>
<dbReference type="PIRSF" id="PIRSF016578">
    <property type="entry name" value="HsaA"/>
    <property type="match status" value="1"/>
</dbReference>
<keyword evidence="6 8" id="KW-0274">FAD</keyword>
<dbReference type="AlphaFoldDB" id="A0A432ZH08"/>
<protein>
    <submittedName>
        <fullName evidence="12">Acyl-CoA dehydrogenase</fullName>
    </submittedName>
</protein>
<proteinExistence type="inferred from homology"/>
<evidence type="ECO:0000313" key="13">
    <source>
        <dbReference type="Proteomes" id="UP000287908"/>
    </source>
</evidence>
<organism evidence="12 13">
    <name type="scientific">Idiomarina seosinensis</name>
    <dbReference type="NCBI Taxonomy" id="281739"/>
    <lineage>
        <taxon>Bacteria</taxon>
        <taxon>Pseudomonadati</taxon>
        <taxon>Pseudomonadota</taxon>
        <taxon>Gammaproteobacteria</taxon>
        <taxon>Alteromonadales</taxon>
        <taxon>Idiomarinaceae</taxon>
        <taxon>Idiomarina</taxon>
    </lineage>
</organism>
<dbReference type="InterPro" id="IPR052547">
    <property type="entry name" value="Mito_Isobutyryl-CoADH"/>
</dbReference>
<accession>A0A432ZH08</accession>
<dbReference type="InterPro" id="IPR037069">
    <property type="entry name" value="AcylCoA_DH/ox_N_sf"/>
</dbReference>
<dbReference type="InterPro" id="IPR006091">
    <property type="entry name" value="Acyl-CoA_Oxase/DH_mid-dom"/>
</dbReference>
<evidence type="ECO:0000259" key="11">
    <source>
        <dbReference type="Pfam" id="PF02771"/>
    </source>
</evidence>
<keyword evidence="13" id="KW-1185">Reference proteome</keyword>
<reference evidence="12 13" key="1">
    <citation type="journal article" date="2011" name="Front. Microbiol.">
        <title>Genomic signatures of strain selection and enhancement in Bacillus atrophaeus var. globigii, a historical biowarfare simulant.</title>
        <authorList>
            <person name="Gibbons H.S."/>
            <person name="Broomall S.M."/>
            <person name="McNew L.A."/>
            <person name="Daligault H."/>
            <person name="Chapman C."/>
            <person name="Bruce D."/>
            <person name="Karavis M."/>
            <person name="Krepps M."/>
            <person name="McGregor P.A."/>
            <person name="Hong C."/>
            <person name="Park K.H."/>
            <person name="Akmal A."/>
            <person name="Feldman A."/>
            <person name="Lin J.S."/>
            <person name="Chang W.E."/>
            <person name="Higgs B.W."/>
            <person name="Demirev P."/>
            <person name="Lindquist J."/>
            <person name="Liem A."/>
            <person name="Fochler E."/>
            <person name="Read T.D."/>
            <person name="Tapia R."/>
            <person name="Johnson S."/>
            <person name="Bishop-Lilly K.A."/>
            <person name="Detter C."/>
            <person name="Han C."/>
            <person name="Sozhamannan S."/>
            <person name="Rosenzweig C.N."/>
            <person name="Skowronski E.W."/>
        </authorList>
    </citation>
    <scope>NUCLEOTIDE SEQUENCE [LARGE SCALE GENOMIC DNA]</scope>
    <source>
        <strain evidence="12 13">CL-SP19</strain>
    </source>
</reference>
<evidence type="ECO:0000256" key="3">
    <source>
        <dbReference type="ARBA" id="ARBA00009347"/>
    </source>
</evidence>
<feature type="domain" description="Acyl-CoA dehydrogenase/oxidase N-terminal" evidence="11">
    <location>
        <begin position="6"/>
        <end position="117"/>
    </location>
</feature>
<dbReference type="InterPro" id="IPR009075">
    <property type="entry name" value="AcylCo_DH/oxidase_C"/>
</dbReference>
<dbReference type="FunFam" id="1.20.140.10:FF:000001">
    <property type="entry name" value="Acyl-CoA dehydrogenase"/>
    <property type="match status" value="1"/>
</dbReference>
<evidence type="ECO:0000259" key="9">
    <source>
        <dbReference type="Pfam" id="PF00441"/>
    </source>
</evidence>
<sequence length="385" mass="41925">MNFELSEDQQAFVDTAKAFADKELAPNAAKWDEEHHFPIEVFRKAGEMGFMGMYTPEEAGGFGMSRLDSALIFEQLAGGCTATTAMMTIHNMVSWMIGSFGQQSVIDQWVPELVTGEKLGSYCLTEPGSGSDAASLRTTAKKDGDEYVLNGSKMFISGAGETDVLVVMARTGEDGPKGISAFVVPADAKGISYGKAEDKMGWNAQPTRLVTFEDVRIPAENLLGKEGEGFKFAMMGLDGGRINIAVCSVGTAQAALNTAAAYMQERTQFGKPLAAFQALQFKLADMVTELVAARQMVRLAASKVDNNDADKTTYCAMAKQFATDVGFKVCNDALQLHGGYGYIKEYPLERHVRDVRVHQILEGTNEVMRLIIGRRILSDLDREIL</sequence>
<gene>
    <name evidence="12" type="ORF">CWI81_02075</name>
</gene>
<dbReference type="Gene3D" id="1.20.140.10">
    <property type="entry name" value="Butyryl-CoA Dehydrogenase, subunit A, domain 3"/>
    <property type="match status" value="1"/>
</dbReference>
<dbReference type="PROSITE" id="PS00073">
    <property type="entry name" value="ACYL_COA_DH_2"/>
    <property type="match status" value="1"/>
</dbReference>
<dbReference type="FunFam" id="2.40.110.10:FF:000001">
    <property type="entry name" value="Acyl-CoA dehydrogenase, mitochondrial"/>
    <property type="match status" value="1"/>
</dbReference>
<evidence type="ECO:0000256" key="8">
    <source>
        <dbReference type="RuleBase" id="RU362125"/>
    </source>
</evidence>
<dbReference type="GO" id="GO:0009083">
    <property type="term" value="P:branched-chain amino acid catabolic process"/>
    <property type="evidence" value="ECO:0007669"/>
    <property type="project" value="UniProtKB-KW"/>
</dbReference>
<dbReference type="InterPro" id="IPR046373">
    <property type="entry name" value="Acyl-CoA_Oxase/DH_mid-dom_sf"/>
</dbReference>
<evidence type="ECO:0000256" key="7">
    <source>
        <dbReference type="ARBA" id="ARBA00023002"/>
    </source>
</evidence>
<name>A0A432ZH08_9GAMM</name>
<dbReference type="RefSeq" id="WP_126783571.1">
    <property type="nucleotide sequence ID" value="NZ_PIQF01000001.1"/>
</dbReference>
<feature type="domain" description="Acyl-CoA dehydrogenase/oxidase C-terminal" evidence="9">
    <location>
        <begin position="227"/>
        <end position="377"/>
    </location>
</feature>
<feature type="domain" description="Acyl-CoA oxidase/dehydrogenase middle" evidence="10">
    <location>
        <begin position="122"/>
        <end position="215"/>
    </location>
</feature>
<dbReference type="InterPro" id="IPR036250">
    <property type="entry name" value="AcylCo_DH-like_C"/>
</dbReference>
<dbReference type="SUPFAM" id="SSF56645">
    <property type="entry name" value="Acyl-CoA dehydrogenase NM domain-like"/>
    <property type="match status" value="1"/>
</dbReference>
<keyword evidence="4" id="KW-0101">Branched-chain amino acid catabolism</keyword>
<comment type="cofactor">
    <cofactor evidence="1 8">
        <name>FAD</name>
        <dbReference type="ChEBI" id="CHEBI:57692"/>
    </cofactor>
</comment>
<comment type="caution">
    <text evidence="12">The sequence shown here is derived from an EMBL/GenBank/DDBJ whole genome shotgun (WGS) entry which is preliminary data.</text>
</comment>
<dbReference type="OrthoDB" id="9807883at2"/>
<dbReference type="Pfam" id="PF00441">
    <property type="entry name" value="Acyl-CoA_dh_1"/>
    <property type="match status" value="1"/>
</dbReference>
<dbReference type="Pfam" id="PF02771">
    <property type="entry name" value="Acyl-CoA_dh_N"/>
    <property type="match status" value="1"/>
</dbReference>
<dbReference type="Pfam" id="PF02770">
    <property type="entry name" value="Acyl-CoA_dh_M"/>
    <property type="match status" value="1"/>
</dbReference>
<evidence type="ECO:0000256" key="5">
    <source>
        <dbReference type="ARBA" id="ARBA00022630"/>
    </source>
</evidence>
<dbReference type="InterPro" id="IPR006089">
    <property type="entry name" value="Acyl-CoA_DH_CS"/>
</dbReference>
<dbReference type="GO" id="GO:0003995">
    <property type="term" value="F:acyl-CoA dehydrogenase activity"/>
    <property type="evidence" value="ECO:0007669"/>
    <property type="project" value="InterPro"/>
</dbReference>
<dbReference type="EMBL" id="PIQF01000001">
    <property type="protein sequence ID" value="RUO77297.1"/>
    <property type="molecule type" value="Genomic_DNA"/>
</dbReference>
<keyword evidence="5 8" id="KW-0285">Flavoprotein</keyword>
<evidence type="ECO:0000256" key="2">
    <source>
        <dbReference type="ARBA" id="ARBA00005109"/>
    </source>
</evidence>
<comment type="pathway">
    <text evidence="2">Amino-acid degradation; L-valine degradation.</text>
</comment>
<dbReference type="Proteomes" id="UP000287908">
    <property type="component" value="Unassembled WGS sequence"/>
</dbReference>
<dbReference type="PROSITE" id="PS00072">
    <property type="entry name" value="ACYL_COA_DH_1"/>
    <property type="match status" value="1"/>
</dbReference>
<comment type="similarity">
    <text evidence="3 8">Belongs to the acyl-CoA dehydrogenase family.</text>
</comment>
<dbReference type="Gene3D" id="2.40.110.10">
    <property type="entry name" value="Butyryl-CoA Dehydrogenase, subunit A, domain 2"/>
    <property type="match status" value="1"/>
</dbReference>
<evidence type="ECO:0000256" key="4">
    <source>
        <dbReference type="ARBA" id="ARBA00022456"/>
    </source>
</evidence>
<dbReference type="InterPro" id="IPR009100">
    <property type="entry name" value="AcylCoA_DH/oxidase_NM_dom_sf"/>
</dbReference>
<dbReference type="SUPFAM" id="SSF47203">
    <property type="entry name" value="Acyl-CoA dehydrogenase C-terminal domain-like"/>
    <property type="match status" value="1"/>
</dbReference>
<evidence type="ECO:0000259" key="10">
    <source>
        <dbReference type="Pfam" id="PF02770"/>
    </source>
</evidence>
<dbReference type="GO" id="GO:0050660">
    <property type="term" value="F:flavin adenine dinucleotide binding"/>
    <property type="evidence" value="ECO:0007669"/>
    <property type="project" value="InterPro"/>
</dbReference>
<dbReference type="Gene3D" id="1.10.540.10">
    <property type="entry name" value="Acyl-CoA dehydrogenase/oxidase, N-terminal domain"/>
    <property type="match status" value="1"/>
</dbReference>
<dbReference type="InterPro" id="IPR013786">
    <property type="entry name" value="AcylCoA_DH/ox_N"/>
</dbReference>
<dbReference type="PANTHER" id="PTHR43831">
    <property type="entry name" value="ISOBUTYRYL-COA DEHYDROGENASE"/>
    <property type="match status" value="1"/>
</dbReference>
<keyword evidence="7 8" id="KW-0560">Oxidoreductase</keyword>